<evidence type="ECO:0000313" key="2">
    <source>
        <dbReference type="Proteomes" id="UP000605848"/>
    </source>
</evidence>
<dbReference type="Proteomes" id="UP000605848">
    <property type="component" value="Unassembled WGS sequence"/>
</dbReference>
<dbReference type="Gene3D" id="3.40.190.290">
    <property type="match status" value="1"/>
</dbReference>
<dbReference type="EMBL" id="JAEQMY010000097">
    <property type="protein sequence ID" value="MBL0407636.1"/>
    <property type="molecule type" value="Genomic_DNA"/>
</dbReference>
<accession>A0A936ZD48</accession>
<gene>
    <name evidence="1" type="ORF">JKG68_27340</name>
</gene>
<evidence type="ECO:0008006" key="3">
    <source>
        <dbReference type="Google" id="ProtNLM"/>
    </source>
</evidence>
<keyword evidence="2" id="KW-1185">Reference proteome</keyword>
<protein>
    <recommendedName>
        <fullName evidence="3">LysR substrate-binding domain-containing protein</fullName>
    </recommendedName>
</protein>
<proteinExistence type="predicted"/>
<reference evidence="1" key="1">
    <citation type="submission" date="2021-01" db="EMBL/GenBank/DDBJ databases">
        <title>Microvirga sp.</title>
        <authorList>
            <person name="Kim M.K."/>
        </authorList>
    </citation>
    <scope>NUCLEOTIDE SEQUENCE</scope>
    <source>
        <strain evidence="1">5420S-16</strain>
    </source>
</reference>
<dbReference type="RefSeq" id="WP_202065059.1">
    <property type="nucleotide sequence ID" value="NZ_JAEQMY010000097.1"/>
</dbReference>
<comment type="caution">
    <text evidence="1">The sequence shown here is derived from an EMBL/GenBank/DDBJ whole genome shotgun (WGS) entry which is preliminary data.</text>
</comment>
<organism evidence="1 2">
    <name type="scientific">Microvirga aerilata</name>
    <dbReference type="NCBI Taxonomy" id="670292"/>
    <lineage>
        <taxon>Bacteria</taxon>
        <taxon>Pseudomonadati</taxon>
        <taxon>Pseudomonadota</taxon>
        <taxon>Alphaproteobacteria</taxon>
        <taxon>Hyphomicrobiales</taxon>
        <taxon>Methylobacteriaceae</taxon>
        <taxon>Microvirga</taxon>
    </lineage>
</organism>
<name>A0A936ZD48_9HYPH</name>
<dbReference type="SUPFAM" id="SSF53850">
    <property type="entry name" value="Periplasmic binding protein-like II"/>
    <property type="match status" value="1"/>
</dbReference>
<dbReference type="AlphaFoldDB" id="A0A936ZD48"/>
<evidence type="ECO:0000313" key="1">
    <source>
        <dbReference type="EMBL" id="MBL0407636.1"/>
    </source>
</evidence>
<sequence>MAKEGLASGALAEVRITDAAPEMLAIWAIYPTRRMVPAKVRLFIDALSSALNSAA</sequence>